<feature type="region of interest" description="Disordered" evidence="4">
    <location>
        <begin position="250"/>
        <end position="269"/>
    </location>
</feature>
<comment type="similarity">
    <text evidence="3">Belongs to the ustYa family.</text>
</comment>
<evidence type="ECO:0000313" key="7">
    <source>
        <dbReference type="Proteomes" id="UP001201262"/>
    </source>
</evidence>
<evidence type="ECO:0000313" key="6">
    <source>
        <dbReference type="EMBL" id="KAH8693686.1"/>
    </source>
</evidence>
<feature type="compositionally biased region" description="Basic and acidic residues" evidence="4">
    <location>
        <begin position="1"/>
        <end position="24"/>
    </location>
</feature>
<keyword evidence="5" id="KW-0812">Transmembrane</keyword>
<accession>A0AAD4PY46</accession>
<comment type="pathway">
    <text evidence="1">Mycotoxin biosynthesis.</text>
</comment>
<evidence type="ECO:0000256" key="2">
    <source>
        <dbReference type="ARBA" id="ARBA00023002"/>
    </source>
</evidence>
<dbReference type="GO" id="GO:0043386">
    <property type="term" value="P:mycotoxin biosynthetic process"/>
    <property type="evidence" value="ECO:0007669"/>
    <property type="project" value="InterPro"/>
</dbReference>
<name>A0AAD4PY46_9EURO</name>
<feature type="compositionally biased region" description="Polar residues" evidence="4">
    <location>
        <begin position="260"/>
        <end position="269"/>
    </location>
</feature>
<dbReference type="PANTHER" id="PTHR33365">
    <property type="entry name" value="YALI0B05434P"/>
    <property type="match status" value="1"/>
</dbReference>
<feature type="transmembrane region" description="Helical" evidence="5">
    <location>
        <begin position="46"/>
        <end position="71"/>
    </location>
</feature>
<dbReference type="InterPro" id="IPR021765">
    <property type="entry name" value="UstYa-like"/>
</dbReference>
<keyword evidence="5" id="KW-1133">Transmembrane helix</keyword>
<evidence type="ECO:0000256" key="1">
    <source>
        <dbReference type="ARBA" id="ARBA00004685"/>
    </source>
</evidence>
<dbReference type="RefSeq" id="XP_046069356.1">
    <property type="nucleotide sequence ID" value="XM_046220732.1"/>
</dbReference>
<dbReference type="GeneID" id="70251019"/>
<keyword evidence="5" id="KW-0472">Membrane</keyword>
<dbReference type="Pfam" id="PF11807">
    <property type="entry name" value="UstYa"/>
    <property type="match status" value="1"/>
</dbReference>
<proteinExistence type="inferred from homology"/>
<dbReference type="GO" id="GO:0016491">
    <property type="term" value="F:oxidoreductase activity"/>
    <property type="evidence" value="ECO:0007669"/>
    <property type="project" value="UniProtKB-KW"/>
</dbReference>
<keyword evidence="7" id="KW-1185">Reference proteome</keyword>
<sequence length="269" mass="30906">MSSESLDYRPSRKEPIDLESRDSSDTFEENGLLGNRGSIPKMKKRASWISGPTCALFFSAVMLIASIVIWFRVAFQLKKFSCNVREGDNFEPDLRFSSRVTFQPHHFYGGPPTNDTNEMWRMLEPPGDGIVTIPKEYTKDLHPSLEDSENPNNLIYGVSMFHQLHCLNFLRLAYFDDAIKDLTPEEIPVHRDHCLNYIRQAIMCNGDATFESVNHQGVLDGMGATHQCRDFDLIFSWAYEHRQKMNEAGYKPEDILTHSPAKQNSYDDE</sequence>
<gene>
    <name evidence="6" type="ORF">BGW36DRAFT_429725</name>
</gene>
<organism evidence="6 7">
    <name type="scientific">Talaromyces proteolyticus</name>
    <dbReference type="NCBI Taxonomy" id="1131652"/>
    <lineage>
        <taxon>Eukaryota</taxon>
        <taxon>Fungi</taxon>
        <taxon>Dikarya</taxon>
        <taxon>Ascomycota</taxon>
        <taxon>Pezizomycotina</taxon>
        <taxon>Eurotiomycetes</taxon>
        <taxon>Eurotiomycetidae</taxon>
        <taxon>Eurotiales</taxon>
        <taxon>Trichocomaceae</taxon>
        <taxon>Talaromyces</taxon>
        <taxon>Talaromyces sect. Bacilispori</taxon>
    </lineage>
</organism>
<evidence type="ECO:0008006" key="8">
    <source>
        <dbReference type="Google" id="ProtNLM"/>
    </source>
</evidence>
<keyword evidence="2" id="KW-0560">Oxidoreductase</keyword>
<protein>
    <recommendedName>
        <fullName evidence="8">Oxidase ustYa</fullName>
    </recommendedName>
</protein>
<evidence type="ECO:0000256" key="3">
    <source>
        <dbReference type="ARBA" id="ARBA00035112"/>
    </source>
</evidence>
<dbReference type="Proteomes" id="UP001201262">
    <property type="component" value="Unassembled WGS sequence"/>
</dbReference>
<evidence type="ECO:0000256" key="4">
    <source>
        <dbReference type="SAM" id="MobiDB-lite"/>
    </source>
</evidence>
<dbReference type="AlphaFoldDB" id="A0AAD4PY46"/>
<dbReference type="PANTHER" id="PTHR33365:SF11">
    <property type="entry name" value="TAT PATHWAY SIGNAL SEQUENCE"/>
    <property type="match status" value="1"/>
</dbReference>
<evidence type="ECO:0000256" key="5">
    <source>
        <dbReference type="SAM" id="Phobius"/>
    </source>
</evidence>
<comment type="caution">
    <text evidence="6">The sequence shown here is derived from an EMBL/GenBank/DDBJ whole genome shotgun (WGS) entry which is preliminary data.</text>
</comment>
<reference evidence="6" key="1">
    <citation type="submission" date="2021-12" db="EMBL/GenBank/DDBJ databases">
        <title>Convergent genome expansion in fungi linked to evolution of root-endophyte symbiosis.</title>
        <authorList>
            <consortium name="DOE Joint Genome Institute"/>
            <person name="Ke Y.-H."/>
            <person name="Bonito G."/>
            <person name="Liao H.-L."/>
            <person name="Looney B."/>
            <person name="Rojas-Flechas A."/>
            <person name="Nash J."/>
            <person name="Hameed K."/>
            <person name="Schadt C."/>
            <person name="Martin F."/>
            <person name="Crous P.W."/>
            <person name="Miettinen O."/>
            <person name="Magnuson J.K."/>
            <person name="Labbe J."/>
            <person name="Jacobson D."/>
            <person name="Doktycz M.J."/>
            <person name="Veneault-Fourrey C."/>
            <person name="Kuo A."/>
            <person name="Mondo S."/>
            <person name="Calhoun S."/>
            <person name="Riley R."/>
            <person name="Ohm R."/>
            <person name="LaButti K."/>
            <person name="Andreopoulos B."/>
            <person name="Pangilinan J."/>
            <person name="Nolan M."/>
            <person name="Tritt A."/>
            <person name="Clum A."/>
            <person name="Lipzen A."/>
            <person name="Daum C."/>
            <person name="Barry K."/>
            <person name="Grigoriev I.V."/>
            <person name="Vilgalys R."/>
        </authorList>
    </citation>
    <scope>NUCLEOTIDE SEQUENCE</scope>
    <source>
        <strain evidence="6">PMI_201</strain>
    </source>
</reference>
<dbReference type="EMBL" id="JAJTJA010000009">
    <property type="protein sequence ID" value="KAH8693686.1"/>
    <property type="molecule type" value="Genomic_DNA"/>
</dbReference>
<feature type="region of interest" description="Disordered" evidence="4">
    <location>
        <begin position="1"/>
        <end position="32"/>
    </location>
</feature>